<proteinExistence type="predicted"/>
<evidence type="ECO:0000313" key="2">
    <source>
        <dbReference type="Proteomes" id="UP000195447"/>
    </source>
</evidence>
<accession>A0A1Y4M3V2</accession>
<dbReference type="AlphaFoldDB" id="A0A1Y4M3V2"/>
<gene>
    <name evidence="1" type="ORF">B5F14_03250</name>
</gene>
<dbReference type="EMBL" id="NFKM01000004">
    <property type="protein sequence ID" value="OUP61342.1"/>
    <property type="molecule type" value="Genomic_DNA"/>
</dbReference>
<dbReference type="RefSeq" id="WP_087158344.1">
    <property type="nucleotide sequence ID" value="NZ_NFKM01000004.1"/>
</dbReference>
<sequence>MELIHIKVFNQEKAYDVWIEEDCKVNDFIEDVIHLWFKEQYAYEHFLYHIDEKKILVSHLSFKENHVIHSDQLILF</sequence>
<evidence type="ECO:0000313" key="1">
    <source>
        <dbReference type="EMBL" id="OUP61342.1"/>
    </source>
</evidence>
<dbReference type="Proteomes" id="UP000195447">
    <property type="component" value="Unassembled WGS sequence"/>
</dbReference>
<name>A0A1Y4M3V2_9FIRM</name>
<comment type="caution">
    <text evidence="1">The sequence shown here is derived from an EMBL/GenBank/DDBJ whole genome shotgun (WGS) entry which is preliminary data.</text>
</comment>
<reference evidence="2" key="1">
    <citation type="submission" date="2017-04" db="EMBL/GenBank/DDBJ databases">
        <title>Function of individual gut microbiota members based on whole genome sequencing of pure cultures obtained from chicken caecum.</title>
        <authorList>
            <person name="Medvecky M."/>
            <person name="Cejkova D."/>
            <person name="Polansky O."/>
            <person name="Karasova D."/>
            <person name="Kubasova T."/>
            <person name="Cizek A."/>
            <person name="Rychlik I."/>
        </authorList>
    </citation>
    <scope>NUCLEOTIDE SEQUENCE [LARGE SCALE GENOMIC DNA]</scope>
    <source>
        <strain evidence="2">An178</strain>
    </source>
</reference>
<protein>
    <submittedName>
        <fullName evidence="1">Uncharacterized protein</fullName>
    </submittedName>
</protein>
<keyword evidence="2" id="KW-1185">Reference proteome</keyword>
<organism evidence="1 2">
    <name type="scientific">Faecalitalea cylindroides</name>
    <dbReference type="NCBI Taxonomy" id="39483"/>
    <lineage>
        <taxon>Bacteria</taxon>
        <taxon>Bacillati</taxon>
        <taxon>Bacillota</taxon>
        <taxon>Erysipelotrichia</taxon>
        <taxon>Erysipelotrichales</taxon>
        <taxon>Erysipelotrichaceae</taxon>
        <taxon>Faecalitalea</taxon>
    </lineage>
</organism>